<name>A0A192D3Q0_9SPHN</name>
<dbReference type="GO" id="GO:0006046">
    <property type="term" value="P:N-acetylglucosamine catabolic process"/>
    <property type="evidence" value="ECO:0007669"/>
    <property type="project" value="TreeGrafter"/>
</dbReference>
<accession>A0A192D3Q0</accession>
<organism evidence="2 3">
    <name type="scientific">Erythrobacter neustonensis</name>
    <dbReference type="NCBI Taxonomy" id="1112"/>
    <lineage>
        <taxon>Bacteria</taxon>
        <taxon>Pseudomonadati</taxon>
        <taxon>Pseudomonadota</taxon>
        <taxon>Alphaproteobacteria</taxon>
        <taxon>Sphingomonadales</taxon>
        <taxon>Erythrobacteraceae</taxon>
        <taxon>Erythrobacter/Porphyrobacter group</taxon>
        <taxon>Erythrobacter</taxon>
    </lineage>
</organism>
<dbReference type="STRING" id="1112.A9D12_04875"/>
<dbReference type="Gene3D" id="3.20.20.140">
    <property type="entry name" value="Metal-dependent hydrolases"/>
    <property type="match status" value="1"/>
</dbReference>
<evidence type="ECO:0000313" key="3">
    <source>
        <dbReference type="Proteomes" id="UP000078263"/>
    </source>
</evidence>
<gene>
    <name evidence="2" type="ORF">A9D12_04875</name>
</gene>
<keyword evidence="1 2" id="KW-0378">Hydrolase</keyword>
<dbReference type="PANTHER" id="PTHR11113:SF14">
    <property type="entry name" value="N-ACETYLGLUCOSAMINE-6-PHOSPHATE DEACETYLASE"/>
    <property type="match status" value="1"/>
</dbReference>
<sequence>MIGASKTRLRPVGALGIMLGLAGAFVGYNASAQDVTITNARLVIGDGGEPISGGTVVVRGGNVVYAGPAGGAPAGGGTAVDAGGAFVTPGIFATVTTLGLADVTAVEETNDIAARGTPFSAALDASTSINPTSQHILVHKVAGITRAATAMMPSGSIFAGQGAIIDLDGDANPVMQARAFQMINLGEAGAAQAGGSRPAAHALLRAALREAQALVGKTGIPQTTAIDKADEVLLSRFDAEALVPVVTGRQKLYVEAERMADIRAVLALKAEYPRLDLVLVGATEGWLVANDIAAAGVPVIANGLLDLPETFEQLGATQSNAGRLARAGVKVAINAATMQNPRRLQQVAGNLVALAKMPGAAGMTWGQAFAAISSVPAEISGMGGKAGVLKPGAVGDVVIWTEDPLEAGAVPSAVFIAGRAQDLTNHQTRLRDRYKTLDESARPKAYDW</sequence>
<evidence type="ECO:0000313" key="2">
    <source>
        <dbReference type="EMBL" id="ANK12389.1"/>
    </source>
</evidence>
<dbReference type="AlphaFoldDB" id="A0A192D3Q0"/>
<keyword evidence="3" id="KW-1185">Reference proteome</keyword>
<dbReference type="PANTHER" id="PTHR11113">
    <property type="entry name" value="N-ACETYLGLUCOSAMINE-6-PHOSPHATE DEACETYLASE"/>
    <property type="match status" value="1"/>
</dbReference>
<dbReference type="Gene3D" id="2.30.40.10">
    <property type="entry name" value="Urease, subunit C, domain 1"/>
    <property type="match status" value="1"/>
</dbReference>
<dbReference type="SUPFAM" id="SSF51338">
    <property type="entry name" value="Composite domain of metallo-dependent hydrolases"/>
    <property type="match status" value="1"/>
</dbReference>
<dbReference type="KEGG" id="pns:A9D12_04875"/>
<dbReference type="InterPro" id="IPR011059">
    <property type="entry name" value="Metal-dep_hydrolase_composite"/>
</dbReference>
<reference evidence="2 3" key="1">
    <citation type="submission" date="2016-05" db="EMBL/GenBank/DDBJ databases">
        <title>Compelete Genome Sequence of Bacteriochlorophyll-Synthesizing Bacterium Porphyrobacter neustonensis DSM 9434.</title>
        <authorList>
            <person name="Shi X.-L."/>
            <person name="Wu Y.-H."/>
            <person name="Cheng H."/>
            <person name="Xu L."/>
            <person name="Zhang X.-Q."/>
            <person name="Wang C.-S."/>
            <person name="Xu X.-W."/>
        </authorList>
    </citation>
    <scope>NUCLEOTIDE SEQUENCE [LARGE SCALE GENOMIC DNA]</scope>
    <source>
        <strain evidence="2 3">DSM 9434</strain>
    </source>
</reference>
<proteinExistence type="predicted"/>
<dbReference type="Proteomes" id="UP000078263">
    <property type="component" value="Chromosome"/>
</dbReference>
<dbReference type="GO" id="GO:0008448">
    <property type="term" value="F:N-acetylglucosamine-6-phosphate deacetylase activity"/>
    <property type="evidence" value="ECO:0007669"/>
    <property type="project" value="TreeGrafter"/>
</dbReference>
<dbReference type="RefSeq" id="WP_068350300.1">
    <property type="nucleotide sequence ID" value="NZ_CP016033.1"/>
</dbReference>
<protein>
    <submittedName>
        <fullName evidence="2">Amidohydrolase</fullName>
    </submittedName>
</protein>
<evidence type="ECO:0000256" key="1">
    <source>
        <dbReference type="ARBA" id="ARBA00022801"/>
    </source>
</evidence>
<dbReference type="EMBL" id="CP016033">
    <property type="protein sequence ID" value="ANK12389.1"/>
    <property type="molecule type" value="Genomic_DNA"/>
</dbReference>